<keyword evidence="4" id="KW-0238">DNA-binding</keyword>
<evidence type="ECO:0000313" key="9">
    <source>
        <dbReference type="EMBL" id="ADH62805.1"/>
    </source>
</evidence>
<evidence type="ECO:0000256" key="2">
    <source>
        <dbReference type="ARBA" id="ARBA00023015"/>
    </source>
</evidence>
<dbReference type="KEGG" id="msv:Mesil_0893"/>
<dbReference type="HOGENOM" id="CLU_047691_9_3_0"/>
<feature type="domain" description="RNA polymerase sigma-70 region 2" evidence="7">
    <location>
        <begin position="33"/>
        <end position="100"/>
    </location>
</feature>
<dbReference type="PANTHER" id="PTHR43133:SF62">
    <property type="entry name" value="RNA POLYMERASE SIGMA FACTOR SIGZ"/>
    <property type="match status" value="1"/>
</dbReference>
<dbReference type="Pfam" id="PF04542">
    <property type="entry name" value="Sigma70_r2"/>
    <property type="match status" value="1"/>
</dbReference>
<dbReference type="InterPro" id="IPR039425">
    <property type="entry name" value="RNA_pol_sigma-70-like"/>
</dbReference>
<keyword evidence="2" id="KW-0805">Transcription regulation</keyword>
<protein>
    <submittedName>
        <fullName evidence="9">RNA polymerase, sigma-24 subunit, ECF subfamily</fullName>
    </submittedName>
</protein>
<dbReference type="SUPFAM" id="SSF88946">
    <property type="entry name" value="Sigma2 domain of RNA polymerase sigma factors"/>
    <property type="match status" value="1"/>
</dbReference>
<dbReference type="Pfam" id="PF04545">
    <property type="entry name" value="Sigma70_r4"/>
    <property type="match status" value="1"/>
</dbReference>
<proteinExistence type="inferred from homology"/>
<evidence type="ECO:0000256" key="1">
    <source>
        <dbReference type="ARBA" id="ARBA00010641"/>
    </source>
</evidence>
<dbReference type="GO" id="GO:0016987">
    <property type="term" value="F:sigma factor activity"/>
    <property type="evidence" value="ECO:0007669"/>
    <property type="project" value="UniProtKB-KW"/>
</dbReference>
<dbReference type="InterPro" id="IPR036388">
    <property type="entry name" value="WH-like_DNA-bd_sf"/>
</dbReference>
<dbReference type="InterPro" id="IPR013325">
    <property type="entry name" value="RNA_pol_sigma_r2"/>
</dbReference>
<dbReference type="InterPro" id="IPR007630">
    <property type="entry name" value="RNA_pol_sigma70_r4"/>
</dbReference>
<dbReference type="InterPro" id="IPR007627">
    <property type="entry name" value="RNA_pol_sigma70_r2"/>
</dbReference>
<evidence type="ECO:0000259" key="8">
    <source>
        <dbReference type="Pfam" id="PF04545"/>
    </source>
</evidence>
<dbReference type="Gene3D" id="1.10.1740.10">
    <property type="match status" value="1"/>
</dbReference>
<evidence type="ECO:0000259" key="7">
    <source>
        <dbReference type="Pfam" id="PF04542"/>
    </source>
</evidence>
<dbReference type="SUPFAM" id="SSF88659">
    <property type="entry name" value="Sigma3 and sigma4 domains of RNA polymerase sigma factors"/>
    <property type="match status" value="1"/>
</dbReference>
<dbReference type="Proteomes" id="UP000001916">
    <property type="component" value="Chromosome"/>
</dbReference>
<gene>
    <name evidence="9" type="ordered locus">Mesil_0893</name>
</gene>
<feature type="compositionally biased region" description="Basic and acidic residues" evidence="6">
    <location>
        <begin position="103"/>
        <end position="115"/>
    </location>
</feature>
<name>D7BC09_ALLS1</name>
<evidence type="ECO:0000256" key="6">
    <source>
        <dbReference type="SAM" id="MobiDB-lite"/>
    </source>
</evidence>
<keyword evidence="3" id="KW-0731">Sigma factor</keyword>
<evidence type="ECO:0000256" key="3">
    <source>
        <dbReference type="ARBA" id="ARBA00023082"/>
    </source>
</evidence>
<feature type="domain" description="RNA polymerase sigma-70 region 4" evidence="8">
    <location>
        <begin position="135"/>
        <end position="184"/>
    </location>
</feature>
<reference evidence="9 10" key="1">
    <citation type="journal article" date="2010" name="Stand. Genomic Sci.">
        <title>Complete genome sequence of Meiothermus silvanus type strain (VI-R2).</title>
        <authorList>
            <person name="Sikorski J."/>
            <person name="Tindall B.J."/>
            <person name="Lowry S."/>
            <person name="Lucas S."/>
            <person name="Nolan M."/>
            <person name="Copeland A."/>
            <person name="Glavina Del Rio T."/>
            <person name="Tice H."/>
            <person name="Cheng J.F."/>
            <person name="Han C."/>
            <person name="Pitluck S."/>
            <person name="Liolios K."/>
            <person name="Ivanova N."/>
            <person name="Mavromatis K."/>
            <person name="Mikhailova N."/>
            <person name="Pati A."/>
            <person name="Goodwin L."/>
            <person name="Chen A."/>
            <person name="Palaniappan K."/>
            <person name="Land M."/>
            <person name="Hauser L."/>
            <person name="Chang Y.J."/>
            <person name="Jeffries C.D."/>
            <person name="Rohde M."/>
            <person name="Goker M."/>
            <person name="Woyke T."/>
            <person name="Bristow J."/>
            <person name="Eisen J.A."/>
            <person name="Markowitz V."/>
            <person name="Hugenholtz P."/>
            <person name="Kyrpides N.C."/>
            <person name="Klenk H.P."/>
            <person name="Lapidus A."/>
        </authorList>
    </citation>
    <scope>NUCLEOTIDE SEQUENCE [LARGE SCALE GENOMIC DNA]</scope>
    <source>
        <strain evidence="10">ATCC 700542 / DSM 9946 / VI-R2</strain>
    </source>
</reference>
<dbReference type="InterPro" id="IPR013324">
    <property type="entry name" value="RNA_pol_sigma_r3/r4-like"/>
</dbReference>
<feature type="region of interest" description="Disordered" evidence="6">
    <location>
        <begin position="98"/>
        <end position="118"/>
    </location>
</feature>
<dbReference type="Gene3D" id="1.10.10.10">
    <property type="entry name" value="Winged helix-like DNA-binding domain superfamily/Winged helix DNA-binding domain"/>
    <property type="match status" value="1"/>
</dbReference>
<evidence type="ECO:0000313" key="10">
    <source>
        <dbReference type="Proteomes" id="UP000001916"/>
    </source>
</evidence>
<dbReference type="eggNOG" id="COG1595">
    <property type="taxonomic scope" value="Bacteria"/>
</dbReference>
<dbReference type="EMBL" id="CP002042">
    <property type="protein sequence ID" value="ADH62805.1"/>
    <property type="molecule type" value="Genomic_DNA"/>
</dbReference>
<accession>D7BC09</accession>
<dbReference type="GO" id="GO:0003677">
    <property type="term" value="F:DNA binding"/>
    <property type="evidence" value="ECO:0007669"/>
    <property type="project" value="UniProtKB-KW"/>
</dbReference>
<keyword evidence="5" id="KW-0804">Transcription</keyword>
<sequence>MLNRSVPSGHDHHTDAELMICTARGDETALEELYRRYSPRVYALLLRMLGAREEAEEVLQDTFVQIFREARRYQPDRAGVAAFVFTIARNLALSRLRSRAARPQKEEDRDLHDPEQELGLWQENDREGRVLVQRALAGLSPEERQLLEESFYWGYSHPELAERHNVPLGTVKTKIRRALLKLREFLSGAQVREGGE</sequence>
<dbReference type="CDD" id="cd06171">
    <property type="entry name" value="Sigma70_r4"/>
    <property type="match status" value="1"/>
</dbReference>
<evidence type="ECO:0000256" key="5">
    <source>
        <dbReference type="ARBA" id="ARBA00023163"/>
    </source>
</evidence>
<evidence type="ECO:0000256" key="4">
    <source>
        <dbReference type="ARBA" id="ARBA00023125"/>
    </source>
</evidence>
<dbReference type="AlphaFoldDB" id="D7BC09"/>
<keyword evidence="10" id="KW-1185">Reference proteome</keyword>
<dbReference type="InterPro" id="IPR014284">
    <property type="entry name" value="RNA_pol_sigma-70_dom"/>
</dbReference>
<comment type="similarity">
    <text evidence="1">Belongs to the sigma-70 factor family. ECF subfamily.</text>
</comment>
<dbReference type="GO" id="GO:0006352">
    <property type="term" value="P:DNA-templated transcription initiation"/>
    <property type="evidence" value="ECO:0007669"/>
    <property type="project" value="InterPro"/>
</dbReference>
<organism evidence="9 10">
    <name type="scientific">Allomeiothermus silvanus (strain ATCC 700542 / DSM 9946 / NBRC 106475 / NCIMB 13440 / VI-R2)</name>
    <name type="common">Thermus silvanus</name>
    <dbReference type="NCBI Taxonomy" id="526227"/>
    <lineage>
        <taxon>Bacteria</taxon>
        <taxon>Thermotogati</taxon>
        <taxon>Deinococcota</taxon>
        <taxon>Deinococci</taxon>
        <taxon>Thermales</taxon>
        <taxon>Thermaceae</taxon>
        <taxon>Allomeiothermus</taxon>
    </lineage>
</organism>
<dbReference type="PANTHER" id="PTHR43133">
    <property type="entry name" value="RNA POLYMERASE ECF-TYPE SIGMA FACTO"/>
    <property type="match status" value="1"/>
</dbReference>
<dbReference type="STRING" id="526227.Mesil_0893"/>
<dbReference type="NCBIfam" id="TIGR02937">
    <property type="entry name" value="sigma70-ECF"/>
    <property type="match status" value="1"/>
</dbReference>